<comment type="caution">
    <text evidence="12">The sequence shown here is derived from an EMBL/GenBank/DDBJ whole genome shotgun (WGS) entry which is preliminary data.</text>
</comment>
<comment type="catalytic activity">
    <reaction evidence="9 10">
        <text>4 Fe(II)-[cytochrome c] + O2 + 8 H(+)(in) = 4 Fe(III)-[cytochrome c] + 2 H2O + 4 H(+)(out)</text>
        <dbReference type="Rhea" id="RHEA:11436"/>
        <dbReference type="Rhea" id="RHEA-COMP:10350"/>
        <dbReference type="Rhea" id="RHEA-COMP:14399"/>
        <dbReference type="ChEBI" id="CHEBI:15377"/>
        <dbReference type="ChEBI" id="CHEBI:15378"/>
        <dbReference type="ChEBI" id="CHEBI:15379"/>
        <dbReference type="ChEBI" id="CHEBI:29033"/>
        <dbReference type="ChEBI" id="CHEBI:29034"/>
        <dbReference type="EC" id="7.1.1.9"/>
    </reaction>
</comment>
<dbReference type="RefSeq" id="WP_344309251.1">
    <property type="nucleotide sequence ID" value="NZ_BAAANO010000018.1"/>
</dbReference>
<evidence type="ECO:0000256" key="7">
    <source>
        <dbReference type="ARBA" id="ARBA00022989"/>
    </source>
</evidence>
<gene>
    <name evidence="12" type="ORF">GCM10009755_19810</name>
</gene>
<organism evidence="12 13">
    <name type="scientific">Brevibacterium samyangense</name>
    <dbReference type="NCBI Taxonomy" id="366888"/>
    <lineage>
        <taxon>Bacteria</taxon>
        <taxon>Bacillati</taxon>
        <taxon>Actinomycetota</taxon>
        <taxon>Actinomycetes</taxon>
        <taxon>Micrococcales</taxon>
        <taxon>Brevibacteriaceae</taxon>
        <taxon>Brevibacterium</taxon>
    </lineage>
</organism>
<evidence type="ECO:0000256" key="4">
    <source>
        <dbReference type="ARBA" id="ARBA00022475"/>
    </source>
</evidence>
<name>A0ABP5EYA7_9MICO</name>
<evidence type="ECO:0000256" key="1">
    <source>
        <dbReference type="ARBA" id="ARBA00002536"/>
    </source>
</evidence>
<feature type="transmembrane region" description="Helical" evidence="11">
    <location>
        <begin position="106"/>
        <end position="124"/>
    </location>
</feature>
<dbReference type="InterPro" id="IPR021050">
    <property type="entry name" value="Cyt_c_oxidase_su4_actinobac"/>
</dbReference>
<keyword evidence="8 10" id="KW-0472">Membrane</keyword>
<evidence type="ECO:0000256" key="8">
    <source>
        <dbReference type="ARBA" id="ARBA00023136"/>
    </source>
</evidence>
<evidence type="ECO:0000313" key="13">
    <source>
        <dbReference type="Proteomes" id="UP001500755"/>
    </source>
</evidence>
<comment type="similarity">
    <text evidence="3 10">Belongs to the cytochrome c oxidase bacterial subunit CtaF family.</text>
</comment>
<dbReference type="EC" id="7.1.1.9" evidence="10"/>
<dbReference type="Proteomes" id="UP001500755">
    <property type="component" value="Unassembled WGS sequence"/>
</dbReference>
<reference evidence="13" key="1">
    <citation type="journal article" date="2019" name="Int. J. Syst. Evol. Microbiol.">
        <title>The Global Catalogue of Microorganisms (GCM) 10K type strain sequencing project: providing services to taxonomists for standard genome sequencing and annotation.</title>
        <authorList>
            <consortium name="The Broad Institute Genomics Platform"/>
            <consortium name="The Broad Institute Genome Sequencing Center for Infectious Disease"/>
            <person name="Wu L."/>
            <person name="Ma J."/>
        </authorList>
    </citation>
    <scope>NUCLEOTIDE SEQUENCE [LARGE SCALE GENOMIC DNA]</scope>
    <source>
        <strain evidence="13">JCM 14546</strain>
    </source>
</reference>
<evidence type="ECO:0000256" key="9">
    <source>
        <dbReference type="ARBA" id="ARBA00047816"/>
    </source>
</evidence>
<keyword evidence="4 10" id="KW-1003">Cell membrane</keyword>
<evidence type="ECO:0000313" key="12">
    <source>
        <dbReference type="EMBL" id="GAA2009233.1"/>
    </source>
</evidence>
<evidence type="ECO:0000256" key="10">
    <source>
        <dbReference type="PIRNR" id="PIRNR017385"/>
    </source>
</evidence>
<keyword evidence="13" id="KW-1185">Reference proteome</keyword>
<evidence type="ECO:0000256" key="6">
    <source>
        <dbReference type="ARBA" id="ARBA00022967"/>
    </source>
</evidence>
<protein>
    <recommendedName>
        <fullName evidence="10">Cytochrome c oxidase polypeptide 4</fullName>
        <ecNumber evidence="10">7.1.1.9</ecNumber>
    </recommendedName>
    <alternativeName>
        <fullName evidence="10">Cytochrome aa3 subunit 4</fullName>
    </alternativeName>
    <alternativeName>
        <fullName evidence="10">Cytochrome c oxidase polypeptide IV</fullName>
    </alternativeName>
</protein>
<keyword evidence="5 11" id="KW-0812">Transmembrane</keyword>
<evidence type="ECO:0000256" key="2">
    <source>
        <dbReference type="ARBA" id="ARBA00004651"/>
    </source>
</evidence>
<proteinExistence type="inferred from homology"/>
<keyword evidence="6 10" id="KW-1278">Translocase</keyword>
<evidence type="ECO:0000256" key="11">
    <source>
        <dbReference type="SAM" id="Phobius"/>
    </source>
</evidence>
<accession>A0ABP5EYA7</accession>
<dbReference type="Pfam" id="PF12270">
    <property type="entry name" value="Cyt_c_ox_IV"/>
    <property type="match status" value="1"/>
</dbReference>
<feature type="transmembrane region" description="Helical" evidence="11">
    <location>
        <begin position="5"/>
        <end position="25"/>
    </location>
</feature>
<evidence type="ECO:0000256" key="5">
    <source>
        <dbReference type="ARBA" id="ARBA00022692"/>
    </source>
</evidence>
<keyword evidence="7 11" id="KW-1133">Transmembrane helix</keyword>
<evidence type="ECO:0000256" key="3">
    <source>
        <dbReference type="ARBA" id="ARBA00006870"/>
    </source>
</evidence>
<dbReference type="EMBL" id="BAAANO010000018">
    <property type="protein sequence ID" value="GAA2009233.1"/>
    <property type="molecule type" value="Genomic_DNA"/>
</dbReference>
<comment type="subcellular location">
    <subcellularLocation>
        <location evidence="2">Cell membrane</location>
        <topology evidence="2">Multi-pass membrane protein</topology>
    </subcellularLocation>
</comment>
<sequence>MKTSALIFMSGLVFFTPVAFIYGFLTDFTELVGFPAMLLLGLMAMMIGGGLWLEHRRIGRIPADDLEGEISEEPYEYGFYSPWSWWPLTVAAGGAVAFLGVAVGMWIVPFGAVIAIVGLVGLVYEYDRGNHAH</sequence>
<dbReference type="PIRSF" id="PIRSF017385">
    <property type="entry name" value="CtaF"/>
    <property type="match status" value="1"/>
</dbReference>
<comment type="function">
    <text evidence="1 10">Part of cytochrome c oxidase, its function is unknown.</text>
</comment>
<feature type="transmembrane region" description="Helical" evidence="11">
    <location>
        <begin position="31"/>
        <end position="53"/>
    </location>
</feature>
<comment type="subunit">
    <text evidence="10">Associates with subunits I, II and III to form cytochrome c oxidase.</text>
</comment>